<evidence type="ECO:0000259" key="2">
    <source>
        <dbReference type="PROSITE" id="PS50848"/>
    </source>
</evidence>
<accession>A0ABU3R2B0</accession>
<dbReference type="InterPro" id="IPR002913">
    <property type="entry name" value="START_lipid-bd_dom"/>
</dbReference>
<dbReference type="Pfam" id="PF01852">
    <property type="entry name" value="START"/>
    <property type="match status" value="1"/>
</dbReference>
<organism evidence="3 4">
    <name type="scientific">Psychrosphaera aquimarina</name>
    <dbReference type="NCBI Taxonomy" id="2044854"/>
    <lineage>
        <taxon>Bacteria</taxon>
        <taxon>Pseudomonadati</taxon>
        <taxon>Pseudomonadota</taxon>
        <taxon>Gammaproteobacteria</taxon>
        <taxon>Alteromonadales</taxon>
        <taxon>Pseudoalteromonadaceae</taxon>
        <taxon>Psychrosphaera</taxon>
    </lineage>
</organism>
<dbReference type="Gene3D" id="3.30.530.20">
    <property type="match status" value="1"/>
</dbReference>
<sequence>MIKNVFTIAAVITVQLAVIKSAIAEPSQWQVKVEEPDLVISTRTVPHSQHLEVQATVNFQAPLNTIKAFFTADGECWKWQLRCSRTNIIDSTSESEKTIYVVVDMPWPIDDRDFVLNSTYSEDQTNNRLTLTLVPSEIQAPSETQVPSDLVRAYSTITYELTRQTEDNHTTLNVTMHTEFGGSTPSSLTNSLLHKELKKDLTKLMQLVRSAKANQ</sequence>
<keyword evidence="1" id="KW-0732">Signal</keyword>
<reference evidence="3 4" key="1">
    <citation type="submission" date="2023-10" db="EMBL/GenBank/DDBJ databases">
        <title>Psychrosphaera aquimaarina strain SW33 isolated from seawater.</title>
        <authorList>
            <person name="Bayburt H."/>
            <person name="Kim J.M."/>
            <person name="Choi B.J."/>
            <person name="Jeon C.O."/>
        </authorList>
    </citation>
    <scope>NUCLEOTIDE SEQUENCE [LARGE SCALE GENOMIC DNA]</scope>
    <source>
        <strain evidence="3 4">KCTC 52743</strain>
    </source>
</reference>
<dbReference type="PROSITE" id="PS50848">
    <property type="entry name" value="START"/>
    <property type="match status" value="1"/>
</dbReference>
<dbReference type="Proteomes" id="UP001257914">
    <property type="component" value="Unassembled WGS sequence"/>
</dbReference>
<evidence type="ECO:0000256" key="1">
    <source>
        <dbReference type="SAM" id="SignalP"/>
    </source>
</evidence>
<gene>
    <name evidence="3" type="ORF">RT723_12515</name>
</gene>
<comment type="caution">
    <text evidence="3">The sequence shown here is derived from an EMBL/GenBank/DDBJ whole genome shotgun (WGS) entry which is preliminary data.</text>
</comment>
<name>A0ABU3R2B0_9GAMM</name>
<keyword evidence="4" id="KW-1185">Reference proteome</keyword>
<feature type="chain" id="PRO_5045884381" evidence="1">
    <location>
        <begin position="25"/>
        <end position="215"/>
    </location>
</feature>
<feature type="signal peptide" evidence="1">
    <location>
        <begin position="1"/>
        <end position="24"/>
    </location>
</feature>
<dbReference type="EMBL" id="JAWCUA010000010">
    <property type="protein sequence ID" value="MDU0113805.1"/>
    <property type="molecule type" value="Genomic_DNA"/>
</dbReference>
<evidence type="ECO:0000313" key="3">
    <source>
        <dbReference type="EMBL" id="MDU0113805.1"/>
    </source>
</evidence>
<protein>
    <submittedName>
        <fullName evidence="3">START domain-containing protein</fullName>
    </submittedName>
</protein>
<dbReference type="RefSeq" id="WP_315947410.1">
    <property type="nucleotide sequence ID" value="NZ_JAWCUA010000010.1"/>
</dbReference>
<evidence type="ECO:0000313" key="4">
    <source>
        <dbReference type="Proteomes" id="UP001257914"/>
    </source>
</evidence>
<dbReference type="InterPro" id="IPR023393">
    <property type="entry name" value="START-like_dom_sf"/>
</dbReference>
<dbReference type="SUPFAM" id="SSF55961">
    <property type="entry name" value="Bet v1-like"/>
    <property type="match status" value="1"/>
</dbReference>
<feature type="domain" description="START" evidence="2">
    <location>
        <begin position="18"/>
        <end position="213"/>
    </location>
</feature>
<proteinExistence type="predicted"/>